<sequence>MNIHSTISVQITRAIQVLLTTLLLLTSPLSLAHDKGHDVSTNAAWEYIEQGATVIDVRTAEEFAAGHLAGATNIPFEDIVAGVSKLELAKDSKILLYCRSGRRSGIAHESLVAAGYSDTLNGGGYDALAAKPVTAN</sequence>
<keyword evidence="1" id="KW-0732">Signal</keyword>
<dbReference type="PROSITE" id="PS50206">
    <property type="entry name" value="RHODANESE_3"/>
    <property type="match status" value="1"/>
</dbReference>
<evidence type="ECO:0000259" key="2">
    <source>
        <dbReference type="PROSITE" id="PS50206"/>
    </source>
</evidence>
<dbReference type="CDD" id="cd00158">
    <property type="entry name" value="RHOD"/>
    <property type="match status" value="1"/>
</dbReference>
<dbReference type="KEGG" id="sdn:Sden_1410"/>
<gene>
    <name evidence="3" type="ordered locus">Sden_1410</name>
</gene>
<dbReference type="Gene3D" id="3.40.250.10">
    <property type="entry name" value="Rhodanese-like domain"/>
    <property type="match status" value="1"/>
</dbReference>
<dbReference type="PANTHER" id="PTHR45431:SF3">
    <property type="entry name" value="RHODANESE-LIKE DOMAIN-CONTAINING PROTEIN 15, CHLOROPLASTIC"/>
    <property type="match status" value="1"/>
</dbReference>
<dbReference type="Proteomes" id="UP000001982">
    <property type="component" value="Chromosome"/>
</dbReference>
<dbReference type="SMART" id="SM00450">
    <property type="entry name" value="RHOD"/>
    <property type="match status" value="1"/>
</dbReference>
<dbReference type="AlphaFoldDB" id="Q12PD0"/>
<dbReference type="RefSeq" id="WP_011495854.1">
    <property type="nucleotide sequence ID" value="NC_007954.1"/>
</dbReference>
<dbReference type="STRING" id="318161.Sden_1410"/>
<accession>Q12PD0</accession>
<reference evidence="3 4" key="1">
    <citation type="submission" date="2006-03" db="EMBL/GenBank/DDBJ databases">
        <title>Complete sequence of Shewanella denitrificans OS217.</title>
        <authorList>
            <consortium name="US DOE Joint Genome Institute"/>
            <person name="Copeland A."/>
            <person name="Lucas S."/>
            <person name="Lapidus A."/>
            <person name="Barry K."/>
            <person name="Detter J.C."/>
            <person name="Glavina del Rio T."/>
            <person name="Hammon N."/>
            <person name="Israni S."/>
            <person name="Dalin E."/>
            <person name="Tice H."/>
            <person name="Pitluck S."/>
            <person name="Brettin T."/>
            <person name="Bruce D."/>
            <person name="Han C."/>
            <person name="Tapia R."/>
            <person name="Gilna P."/>
            <person name="Kiss H."/>
            <person name="Schmutz J."/>
            <person name="Larimer F."/>
            <person name="Land M."/>
            <person name="Hauser L."/>
            <person name="Kyrpides N."/>
            <person name="Lykidis A."/>
            <person name="Richardson P."/>
        </authorList>
    </citation>
    <scope>NUCLEOTIDE SEQUENCE [LARGE SCALE GENOMIC DNA]</scope>
    <source>
        <strain evidence="4">OS217 / ATCC BAA-1090 / DSM 15013</strain>
    </source>
</reference>
<feature type="signal peptide" evidence="1">
    <location>
        <begin position="1"/>
        <end position="32"/>
    </location>
</feature>
<feature type="chain" id="PRO_5004181610" evidence="1">
    <location>
        <begin position="33"/>
        <end position="136"/>
    </location>
</feature>
<dbReference type="eggNOG" id="COG0607">
    <property type="taxonomic scope" value="Bacteria"/>
</dbReference>
<dbReference type="EMBL" id="CP000302">
    <property type="protein sequence ID" value="ABE54696.1"/>
    <property type="molecule type" value="Genomic_DNA"/>
</dbReference>
<organism evidence="3 4">
    <name type="scientific">Shewanella denitrificans (strain OS217 / ATCC BAA-1090 / DSM 15013)</name>
    <dbReference type="NCBI Taxonomy" id="318161"/>
    <lineage>
        <taxon>Bacteria</taxon>
        <taxon>Pseudomonadati</taxon>
        <taxon>Pseudomonadota</taxon>
        <taxon>Gammaproteobacteria</taxon>
        <taxon>Alteromonadales</taxon>
        <taxon>Shewanellaceae</taxon>
        <taxon>Shewanella</taxon>
    </lineage>
</organism>
<name>Q12PD0_SHEDO</name>
<dbReference type="PANTHER" id="PTHR45431">
    <property type="entry name" value="RHODANESE-LIKE DOMAIN-CONTAINING PROTEIN 15, CHLOROPLASTIC"/>
    <property type="match status" value="1"/>
</dbReference>
<evidence type="ECO:0000313" key="3">
    <source>
        <dbReference type="EMBL" id="ABE54696.1"/>
    </source>
</evidence>
<feature type="domain" description="Rhodanese" evidence="2">
    <location>
        <begin position="48"/>
        <end position="135"/>
    </location>
</feature>
<dbReference type="SUPFAM" id="SSF52821">
    <property type="entry name" value="Rhodanese/Cell cycle control phosphatase"/>
    <property type="match status" value="1"/>
</dbReference>
<dbReference type="Pfam" id="PF00581">
    <property type="entry name" value="Rhodanese"/>
    <property type="match status" value="1"/>
</dbReference>
<keyword evidence="4" id="KW-1185">Reference proteome</keyword>
<dbReference type="InterPro" id="IPR036873">
    <property type="entry name" value="Rhodanese-like_dom_sf"/>
</dbReference>
<protein>
    <submittedName>
        <fullName evidence="3">Rhodanese-like protein</fullName>
    </submittedName>
</protein>
<proteinExistence type="predicted"/>
<evidence type="ECO:0000256" key="1">
    <source>
        <dbReference type="SAM" id="SignalP"/>
    </source>
</evidence>
<dbReference type="InterPro" id="IPR052367">
    <property type="entry name" value="Thiosulfate_ST/Rhodanese-like"/>
</dbReference>
<evidence type="ECO:0000313" key="4">
    <source>
        <dbReference type="Proteomes" id="UP000001982"/>
    </source>
</evidence>
<dbReference type="InterPro" id="IPR001763">
    <property type="entry name" value="Rhodanese-like_dom"/>
</dbReference>
<dbReference type="HOGENOM" id="CLU_089574_1_5_6"/>